<organism evidence="1 2">
    <name type="scientific">Leifsonia shinshuensis</name>
    <dbReference type="NCBI Taxonomy" id="150026"/>
    <lineage>
        <taxon>Bacteria</taxon>
        <taxon>Bacillati</taxon>
        <taxon>Actinomycetota</taxon>
        <taxon>Actinomycetes</taxon>
        <taxon>Micrococcales</taxon>
        <taxon>Microbacteriaceae</taxon>
        <taxon>Leifsonia</taxon>
    </lineage>
</organism>
<proteinExistence type="predicted"/>
<evidence type="ECO:0000313" key="1">
    <source>
        <dbReference type="EMBL" id="NYJ24459.1"/>
    </source>
</evidence>
<dbReference type="EMBL" id="JACCFL010000001">
    <property type="protein sequence ID" value="NYJ24459.1"/>
    <property type="molecule type" value="Genomic_DNA"/>
</dbReference>
<evidence type="ECO:0000313" key="2">
    <source>
        <dbReference type="Proteomes" id="UP000578352"/>
    </source>
</evidence>
<comment type="caution">
    <text evidence="1">The sequence shown here is derived from an EMBL/GenBank/DDBJ whole genome shotgun (WGS) entry which is preliminary data.</text>
</comment>
<dbReference type="AlphaFoldDB" id="A0A853CW05"/>
<dbReference type="RefSeq" id="WP_179606595.1">
    <property type="nucleotide sequence ID" value="NZ_BAABEH010000001.1"/>
</dbReference>
<sequence length="146" mass="16201">MEIRKGAVPLRTVTPRENDAGENLDGTSLIPLLYATRTAKANPEGQLLRCAACGSDVVSPTNVETYVSEYDELQPGTRMDLVNGSTESVTGNEALRTDYRPRGNTVGVFFRCEMGHRFVLELARHKGQTMAATYSWIDGDESWWNE</sequence>
<protein>
    <submittedName>
        <fullName evidence="1">Uncharacterized protein</fullName>
    </submittedName>
</protein>
<dbReference type="Proteomes" id="UP000578352">
    <property type="component" value="Unassembled WGS sequence"/>
</dbReference>
<reference evidence="1 2" key="1">
    <citation type="submission" date="2020-07" db="EMBL/GenBank/DDBJ databases">
        <title>Sequencing the genomes of 1000 actinobacteria strains.</title>
        <authorList>
            <person name="Klenk H.-P."/>
        </authorList>
    </citation>
    <scope>NUCLEOTIDE SEQUENCE [LARGE SCALE GENOMIC DNA]</scope>
    <source>
        <strain evidence="1 2">DSM 15165</strain>
    </source>
</reference>
<gene>
    <name evidence="1" type="ORF">HNR13_002746</name>
</gene>
<name>A0A853CW05_9MICO</name>
<accession>A0A853CW05</accession>